<dbReference type="InterPro" id="IPR036890">
    <property type="entry name" value="HATPase_C_sf"/>
</dbReference>
<dbReference type="Gene3D" id="3.30.565.10">
    <property type="entry name" value="Histidine kinase-like ATPase, C-terminal domain"/>
    <property type="match status" value="1"/>
</dbReference>
<keyword evidence="5" id="KW-0969">Cilium</keyword>
<evidence type="ECO:0000259" key="4">
    <source>
        <dbReference type="PROSITE" id="PS50109"/>
    </source>
</evidence>
<name>A0A3B0YEG8_9ZZZZ</name>
<dbReference type="PANTHER" id="PTHR43065">
    <property type="entry name" value="SENSOR HISTIDINE KINASE"/>
    <property type="match status" value="1"/>
</dbReference>
<evidence type="ECO:0000256" key="1">
    <source>
        <dbReference type="ARBA" id="ARBA00022553"/>
    </source>
</evidence>
<dbReference type="SUPFAM" id="SSF47384">
    <property type="entry name" value="Homodimeric domain of signal transducing histidine kinase"/>
    <property type="match status" value="1"/>
</dbReference>
<dbReference type="SUPFAM" id="SSF55874">
    <property type="entry name" value="ATPase domain of HSP90 chaperone/DNA topoisomerase II/histidine kinase"/>
    <property type="match status" value="1"/>
</dbReference>
<evidence type="ECO:0000256" key="3">
    <source>
        <dbReference type="SAM" id="MobiDB-lite"/>
    </source>
</evidence>
<sequence>MNRTAASKQQLQDAFELFSQVSEELTSSYTSLQQQVVTLNQELASTRDERQQLLAEIRRLQQQASRGQRLSSMGEMTARLAHQIRTPLSTVLLYASQLKQTHLPAEQRSCFVDRLLVGLRHLDHMVNDMLVFARGGQGGDDRISVDALLTQVQAALLPRLQTLQADWRVVGGDADAVIEGHAEILASVLTNLASNALDACGEEARLEWQLSSHNDTVCIALQDNGPGIDERLQDQIFEPFFTTRSNGTGLGLAVVRAVIVAHQGEIEVDADCRDGARFVIQLPLCSTPQQLPSELSNPEKADVASSRYMS</sequence>
<keyword evidence="2" id="KW-0175">Coiled coil</keyword>
<keyword evidence="5" id="KW-0418">Kinase</keyword>
<dbReference type="CDD" id="cd00082">
    <property type="entry name" value="HisKA"/>
    <property type="match status" value="1"/>
</dbReference>
<feature type="region of interest" description="Disordered" evidence="3">
    <location>
        <begin position="291"/>
        <end position="310"/>
    </location>
</feature>
<dbReference type="Gene3D" id="1.10.287.130">
    <property type="match status" value="1"/>
</dbReference>
<proteinExistence type="predicted"/>
<dbReference type="CDD" id="cd00075">
    <property type="entry name" value="HATPase"/>
    <property type="match status" value="1"/>
</dbReference>
<dbReference type="AlphaFoldDB" id="A0A3B0YEG8"/>
<dbReference type="SMART" id="SM00388">
    <property type="entry name" value="HisKA"/>
    <property type="match status" value="1"/>
</dbReference>
<feature type="coiled-coil region" evidence="2">
    <location>
        <begin position="22"/>
        <end position="70"/>
    </location>
</feature>
<gene>
    <name evidence="5" type="ORF">MNBD_GAMMA13-330</name>
</gene>
<keyword evidence="5" id="KW-0282">Flagellum</keyword>
<accession>A0A3B0YEG8</accession>
<dbReference type="InterPro" id="IPR036097">
    <property type="entry name" value="HisK_dim/P_sf"/>
</dbReference>
<dbReference type="PRINTS" id="PR00344">
    <property type="entry name" value="BCTRLSENSOR"/>
</dbReference>
<evidence type="ECO:0000256" key="2">
    <source>
        <dbReference type="SAM" id="Coils"/>
    </source>
</evidence>
<dbReference type="InterPro" id="IPR003661">
    <property type="entry name" value="HisK_dim/P_dom"/>
</dbReference>
<dbReference type="InterPro" id="IPR005467">
    <property type="entry name" value="His_kinase_dom"/>
</dbReference>
<reference evidence="5" key="1">
    <citation type="submission" date="2018-06" db="EMBL/GenBank/DDBJ databases">
        <authorList>
            <person name="Zhirakovskaya E."/>
        </authorList>
    </citation>
    <scope>NUCLEOTIDE SEQUENCE</scope>
</reference>
<keyword evidence="1" id="KW-0597">Phosphoprotein</keyword>
<dbReference type="Pfam" id="PF02518">
    <property type="entry name" value="HATPase_c"/>
    <property type="match status" value="1"/>
</dbReference>
<keyword evidence="5" id="KW-0808">Transferase</keyword>
<dbReference type="EMBL" id="UOFK01000040">
    <property type="protein sequence ID" value="VAW73712.1"/>
    <property type="molecule type" value="Genomic_DNA"/>
</dbReference>
<dbReference type="SMART" id="SM00387">
    <property type="entry name" value="HATPase_c"/>
    <property type="match status" value="1"/>
</dbReference>
<keyword evidence="5" id="KW-0966">Cell projection</keyword>
<dbReference type="PANTHER" id="PTHR43065:SF29">
    <property type="entry name" value="SENSOR PROTEIN KINASE FLES"/>
    <property type="match status" value="1"/>
</dbReference>
<dbReference type="PROSITE" id="PS50109">
    <property type="entry name" value="HIS_KIN"/>
    <property type="match status" value="1"/>
</dbReference>
<dbReference type="InterPro" id="IPR003594">
    <property type="entry name" value="HATPase_dom"/>
</dbReference>
<organism evidence="5">
    <name type="scientific">hydrothermal vent metagenome</name>
    <dbReference type="NCBI Taxonomy" id="652676"/>
    <lineage>
        <taxon>unclassified sequences</taxon>
        <taxon>metagenomes</taxon>
        <taxon>ecological metagenomes</taxon>
    </lineage>
</organism>
<evidence type="ECO:0000313" key="5">
    <source>
        <dbReference type="EMBL" id="VAW73712.1"/>
    </source>
</evidence>
<protein>
    <submittedName>
        <fullName evidence="5">Flagellar sensor histidine kinase FleS</fullName>
    </submittedName>
</protein>
<dbReference type="Pfam" id="PF00512">
    <property type="entry name" value="HisKA"/>
    <property type="match status" value="1"/>
</dbReference>
<dbReference type="InterPro" id="IPR004358">
    <property type="entry name" value="Sig_transdc_His_kin-like_C"/>
</dbReference>
<dbReference type="GO" id="GO:0000155">
    <property type="term" value="F:phosphorelay sensor kinase activity"/>
    <property type="evidence" value="ECO:0007669"/>
    <property type="project" value="InterPro"/>
</dbReference>
<feature type="domain" description="Histidine kinase" evidence="4">
    <location>
        <begin position="79"/>
        <end position="286"/>
    </location>
</feature>